<dbReference type="Pfam" id="PF02130">
    <property type="entry name" value="YbeY"/>
    <property type="match status" value="1"/>
</dbReference>
<dbReference type="PROSITE" id="PS01306">
    <property type="entry name" value="UPF0054"/>
    <property type="match status" value="1"/>
</dbReference>
<keyword evidence="5 7" id="KW-0378">Hydrolase</keyword>
<feature type="binding site" evidence="7">
    <location>
        <position position="107"/>
    </location>
    <ligand>
        <name>Zn(2+)</name>
        <dbReference type="ChEBI" id="CHEBI:29105"/>
        <note>catalytic</note>
    </ligand>
</feature>
<name>A0A1G2HNQ1_9BACT</name>
<dbReference type="GO" id="GO:0004222">
    <property type="term" value="F:metalloendopeptidase activity"/>
    <property type="evidence" value="ECO:0007669"/>
    <property type="project" value="InterPro"/>
</dbReference>
<evidence type="ECO:0000256" key="6">
    <source>
        <dbReference type="ARBA" id="ARBA00022833"/>
    </source>
</evidence>
<dbReference type="GO" id="GO:0008270">
    <property type="term" value="F:zinc ion binding"/>
    <property type="evidence" value="ECO:0007669"/>
    <property type="project" value="UniProtKB-UniRule"/>
</dbReference>
<comment type="similarity">
    <text evidence="1 7">Belongs to the endoribonuclease YbeY family.</text>
</comment>
<evidence type="ECO:0000313" key="8">
    <source>
        <dbReference type="EMBL" id="OGZ64116.1"/>
    </source>
</evidence>
<gene>
    <name evidence="7" type="primary">ybeY</name>
    <name evidence="8" type="ORF">A2730_03220</name>
</gene>
<dbReference type="SUPFAM" id="SSF55486">
    <property type="entry name" value="Metalloproteases ('zincins'), catalytic domain"/>
    <property type="match status" value="1"/>
</dbReference>
<keyword evidence="7" id="KW-0698">rRNA processing</keyword>
<protein>
    <recommendedName>
        <fullName evidence="7">Endoribonuclease YbeY</fullName>
        <ecNumber evidence="7">3.1.-.-</ecNumber>
    </recommendedName>
</protein>
<dbReference type="InterPro" id="IPR023091">
    <property type="entry name" value="MetalPrtase_cat_dom_sf_prd"/>
</dbReference>
<dbReference type="EC" id="3.1.-.-" evidence="7"/>
<dbReference type="STRING" id="1802202.A2730_03220"/>
<evidence type="ECO:0000256" key="3">
    <source>
        <dbReference type="ARBA" id="ARBA00022723"/>
    </source>
</evidence>
<keyword evidence="7" id="KW-0690">Ribosome biogenesis</keyword>
<keyword evidence="2 7" id="KW-0540">Nuclease</keyword>
<proteinExistence type="inferred from homology"/>
<organism evidence="8 9">
    <name type="scientific">Candidatus Staskawiczbacteria bacterium RIFCSPHIGHO2_01_FULL_39_25</name>
    <dbReference type="NCBI Taxonomy" id="1802202"/>
    <lineage>
        <taxon>Bacteria</taxon>
        <taxon>Candidatus Staskawicziibacteriota</taxon>
    </lineage>
</organism>
<evidence type="ECO:0000256" key="1">
    <source>
        <dbReference type="ARBA" id="ARBA00010875"/>
    </source>
</evidence>
<keyword evidence="4 7" id="KW-0255">Endonuclease</keyword>
<dbReference type="Proteomes" id="UP000176855">
    <property type="component" value="Unassembled WGS sequence"/>
</dbReference>
<dbReference type="Gene3D" id="3.40.390.30">
    <property type="entry name" value="Metalloproteases ('zincins'), catalytic domain"/>
    <property type="match status" value="1"/>
</dbReference>
<dbReference type="NCBIfam" id="TIGR00043">
    <property type="entry name" value="rRNA maturation RNase YbeY"/>
    <property type="match status" value="1"/>
</dbReference>
<comment type="function">
    <text evidence="7">Single strand-specific metallo-endoribonuclease involved in late-stage 70S ribosome quality control and in maturation of the 3' terminus of the 16S rRNA.</text>
</comment>
<keyword evidence="7" id="KW-0963">Cytoplasm</keyword>
<feature type="binding site" evidence="7">
    <location>
        <position position="117"/>
    </location>
    <ligand>
        <name>Zn(2+)</name>
        <dbReference type="ChEBI" id="CHEBI:29105"/>
        <note>catalytic</note>
    </ligand>
</feature>
<evidence type="ECO:0000313" key="9">
    <source>
        <dbReference type="Proteomes" id="UP000176855"/>
    </source>
</evidence>
<dbReference type="PANTHER" id="PTHR46986">
    <property type="entry name" value="ENDORIBONUCLEASE YBEY, CHLOROPLASTIC"/>
    <property type="match status" value="1"/>
</dbReference>
<reference evidence="8 9" key="1">
    <citation type="journal article" date="2016" name="Nat. Commun.">
        <title>Thousands of microbial genomes shed light on interconnected biogeochemical processes in an aquifer system.</title>
        <authorList>
            <person name="Anantharaman K."/>
            <person name="Brown C.T."/>
            <person name="Hug L.A."/>
            <person name="Sharon I."/>
            <person name="Castelle C.J."/>
            <person name="Probst A.J."/>
            <person name="Thomas B.C."/>
            <person name="Singh A."/>
            <person name="Wilkins M.J."/>
            <person name="Karaoz U."/>
            <person name="Brodie E.L."/>
            <person name="Williams K.H."/>
            <person name="Hubbard S.S."/>
            <person name="Banfield J.F."/>
        </authorList>
    </citation>
    <scope>NUCLEOTIDE SEQUENCE [LARGE SCALE GENOMIC DNA]</scope>
</reference>
<accession>A0A1G2HNQ1</accession>
<dbReference type="InterPro" id="IPR020549">
    <property type="entry name" value="YbeY_CS"/>
</dbReference>
<evidence type="ECO:0000256" key="4">
    <source>
        <dbReference type="ARBA" id="ARBA00022759"/>
    </source>
</evidence>
<sequence length="139" mass="16035">MSRIEINNLTNFVVDKKFFIGVAKKVLKGENRERENLSIAFVSASEIHKLNKKYRKKDSPTDVLSFQRVSAFKDECSEVIICPEVVRKNAQEPKMSLRKELASILIHGILHALGYDHEQSAKEAEKMFAKQDYYFAKIK</sequence>
<comment type="subcellular location">
    <subcellularLocation>
        <location evidence="7">Cytoplasm</location>
    </subcellularLocation>
</comment>
<dbReference type="HAMAP" id="MF_00009">
    <property type="entry name" value="Endoribonucl_YbeY"/>
    <property type="match status" value="1"/>
</dbReference>
<dbReference type="InterPro" id="IPR002036">
    <property type="entry name" value="YbeY"/>
</dbReference>
<keyword evidence="3 7" id="KW-0479">Metal-binding</keyword>
<dbReference type="EMBL" id="MHOO01000008">
    <property type="protein sequence ID" value="OGZ64116.1"/>
    <property type="molecule type" value="Genomic_DNA"/>
</dbReference>
<evidence type="ECO:0000256" key="7">
    <source>
        <dbReference type="HAMAP-Rule" id="MF_00009"/>
    </source>
</evidence>
<evidence type="ECO:0000256" key="5">
    <source>
        <dbReference type="ARBA" id="ARBA00022801"/>
    </source>
</evidence>
<dbReference type="PANTHER" id="PTHR46986:SF1">
    <property type="entry name" value="ENDORIBONUCLEASE YBEY, CHLOROPLASTIC"/>
    <property type="match status" value="1"/>
</dbReference>
<dbReference type="AlphaFoldDB" id="A0A1G2HNQ1"/>
<dbReference type="GO" id="GO:0005737">
    <property type="term" value="C:cytoplasm"/>
    <property type="evidence" value="ECO:0007669"/>
    <property type="project" value="UniProtKB-SubCell"/>
</dbReference>
<evidence type="ECO:0000256" key="2">
    <source>
        <dbReference type="ARBA" id="ARBA00022722"/>
    </source>
</evidence>
<dbReference type="GO" id="GO:0004521">
    <property type="term" value="F:RNA endonuclease activity"/>
    <property type="evidence" value="ECO:0007669"/>
    <property type="project" value="UniProtKB-UniRule"/>
</dbReference>
<feature type="binding site" evidence="7">
    <location>
        <position position="111"/>
    </location>
    <ligand>
        <name>Zn(2+)</name>
        <dbReference type="ChEBI" id="CHEBI:29105"/>
        <note>catalytic</note>
    </ligand>
</feature>
<dbReference type="GO" id="GO:0006364">
    <property type="term" value="P:rRNA processing"/>
    <property type="evidence" value="ECO:0007669"/>
    <property type="project" value="UniProtKB-UniRule"/>
</dbReference>
<comment type="cofactor">
    <cofactor evidence="7">
        <name>Zn(2+)</name>
        <dbReference type="ChEBI" id="CHEBI:29105"/>
    </cofactor>
    <text evidence="7">Binds 1 zinc ion.</text>
</comment>
<keyword evidence="6 7" id="KW-0862">Zinc</keyword>
<comment type="caution">
    <text evidence="8">The sequence shown here is derived from an EMBL/GenBank/DDBJ whole genome shotgun (WGS) entry which is preliminary data.</text>
</comment>